<accession>A0A6I4T7N0</accession>
<keyword evidence="3" id="KW-1185">Reference proteome</keyword>
<dbReference type="Pfam" id="PF00903">
    <property type="entry name" value="Glyoxalase"/>
    <property type="match status" value="1"/>
</dbReference>
<evidence type="ECO:0000313" key="2">
    <source>
        <dbReference type="EMBL" id="MXO66847.1"/>
    </source>
</evidence>
<reference evidence="2 3" key="1">
    <citation type="submission" date="2019-12" db="EMBL/GenBank/DDBJ databases">
        <title>Genomic-based taxomic classification of the family Erythrobacteraceae.</title>
        <authorList>
            <person name="Xu L."/>
        </authorList>
    </citation>
    <scope>NUCLEOTIDE SEQUENCE [LARGE SCALE GENOMIC DNA]</scope>
    <source>
        <strain evidence="2 3">LMG 29518</strain>
    </source>
</reference>
<comment type="caution">
    <text evidence="2">The sequence shown here is derived from an EMBL/GenBank/DDBJ whole genome shotgun (WGS) entry which is preliminary data.</text>
</comment>
<dbReference type="EMBL" id="WTYT01000006">
    <property type="protein sequence ID" value="MXO66847.1"/>
    <property type="molecule type" value="Genomic_DNA"/>
</dbReference>
<dbReference type="Gene3D" id="3.10.180.10">
    <property type="entry name" value="2,3-Dihydroxybiphenyl 1,2-Dioxygenase, domain 1"/>
    <property type="match status" value="1"/>
</dbReference>
<dbReference type="RefSeq" id="WP_160737285.1">
    <property type="nucleotide sequence ID" value="NZ_WTYT01000006.1"/>
</dbReference>
<dbReference type="PROSITE" id="PS51819">
    <property type="entry name" value="VOC"/>
    <property type="match status" value="1"/>
</dbReference>
<protein>
    <recommendedName>
        <fullName evidence="1">VOC domain-containing protein</fullName>
    </recommendedName>
</protein>
<dbReference type="CDD" id="cd06587">
    <property type="entry name" value="VOC"/>
    <property type="match status" value="1"/>
</dbReference>
<dbReference type="PANTHER" id="PTHR33993:SF14">
    <property type="entry name" value="GB|AAF24581.1"/>
    <property type="match status" value="1"/>
</dbReference>
<feature type="domain" description="VOC" evidence="1">
    <location>
        <begin position="7"/>
        <end position="127"/>
    </location>
</feature>
<proteinExistence type="predicted"/>
<dbReference type="PANTHER" id="PTHR33993">
    <property type="entry name" value="GLYOXALASE-RELATED"/>
    <property type="match status" value="1"/>
</dbReference>
<dbReference type="OrthoDB" id="7407907at2"/>
<dbReference type="InterPro" id="IPR052164">
    <property type="entry name" value="Anthracycline_SecMetBiosynth"/>
</dbReference>
<sequence>MSASAIRLSFFKLNTANMEAALRFYGDGFGFAITATFDEPDFIEHIMALPGQQTGPSLLLVEWKDARDVSVGGGHGPVGFEVDDLDAVYQRLLELGATGTVEPFDMEGTKVAMLTDPEGHEIELIQLAKN</sequence>
<dbReference type="InterPro" id="IPR037523">
    <property type="entry name" value="VOC_core"/>
</dbReference>
<dbReference type="Proteomes" id="UP000438476">
    <property type="component" value="Unassembled WGS sequence"/>
</dbReference>
<evidence type="ECO:0000313" key="3">
    <source>
        <dbReference type="Proteomes" id="UP000438476"/>
    </source>
</evidence>
<organism evidence="2 3">
    <name type="scientific">Altericroceibacterium endophyticum</name>
    <dbReference type="NCBI Taxonomy" id="1808508"/>
    <lineage>
        <taxon>Bacteria</taxon>
        <taxon>Pseudomonadati</taxon>
        <taxon>Pseudomonadota</taxon>
        <taxon>Alphaproteobacteria</taxon>
        <taxon>Sphingomonadales</taxon>
        <taxon>Erythrobacteraceae</taxon>
        <taxon>Altericroceibacterium</taxon>
    </lineage>
</organism>
<evidence type="ECO:0000259" key="1">
    <source>
        <dbReference type="PROSITE" id="PS51819"/>
    </source>
</evidence>
<dbReference type="InterPro" id="IPR029068">
    <property type="entry name" value="Glyas_Bleomycin-R_OHBP_Dase"/>
</dbReference>
<dbReference type="SUPFAM" id="SSF54593">
    <property type="entry name" value="Glyoxalase/Bleomycin resistance protein/Dihydroxybiphenyl dioxygenase"/>
    <property type="match status" value="1"/>
</dbReference>
<dbReference type="AlphaFoldDB" id="A0A6I4T7N0"/>
<gene>
    <name evidence="2" type="ORF">GRI91_13865</name>
</gene>
<dbReference type="InterPro" id="IPR004360">
    <property type="entry name" value="Glyas_Fos-R_dOase_dom"/>
</dbReference>
<name>A0A6I4T7N0_9SPHN</name>